<evidence type="ECO:0000256" key="4">
    <source>
        <dbReference type="ARBA" id="ARBA00022764"/>
    </source>
</evidence>
<dbReference type="InterPro" id="IPR001188">
    <property type="entry name" value="Sperm_putr-bd"/>
</dbReference>
<sequence length="346" mass="38835">MNKIKALLITALLAVTATAANAKDNVLYFYNWSEYMPEELLQEFEQETGIKVIYTTYDSNEMMFAKVDQLKGKGYDIVVPSTYYVKKMADAGLLQAVDKTKLSNFKHLDTAMLDKEYDPNNTYSIPYIWGSTGIGIYTDEIDPTTITSWKDLWDPKWEGQLMLMNDPREVFHMALRILGYSTNSQDPAQIKEAYELLRKLMPNALTFNSDNPGAPYVAGDVSLGMIWNGSTYEAQKEDPAISMIYPTEGAVFWMDNMSIPVGAENVEAAHKMINFLLRPEIAARVSEEIGYPTANKSAKALMDPDFAGNPLVFPSAEVIEAGEFQSDVGDAVQLYSDYWDKLRAGM</sequence>
<evidence type="ECO:0000256" key="2">
    <source>
        <dbReference type="ARBA" id="ARBA00022448"/>
    </source>
</evidence>
<evidence type="ECO:0000313" key="9">
    <source>
        <dbReference type="Proteomes" id="UP000501602"/>
    </source>
</evidence>
<dbReference type="PANTHER" id="PTHR30222">
    <property type="entry name" value="SPERMIDINE/PUTRESCINE-BINDING PERIPLASMIC PROTEIN"/>
    <property type="match status" value="1"/>
</dbReference>
<dbReference type="GO" id="GO:0015846">
    <property type="term" value="P:polyamine transport"/>
    <property type="evidence" value="ECO:0007669"/>
    <property type="project" value="InterPro"/>
</dbReference>
<evidence type="ECO:0000256" key="5">
    <source>
        <dbReference type="PIRNR" id="PIRNR019574"/>
    </source>
</evidence>
<dbReference type="Proteomes" id="UP000501602">
    <property type="component" value="Chromosome"/>
</dbReference>
<feature type="binding site" evidence="6">
    <location>
        <begin position="166"/>
        <end position="169"/>
    </location>
    <ligand>
        <name>spermidine</name>
        <dbReference type="ChEBI" id="CHEBI:57834"/>
    </ligand>
</feature>
<evidence type="ECO:0000256" key="1">
    <source>
        <dbReference type="ARBA" id="ARBA00004418"/>
    </source>
</evidence>
<dbReference type="EMBL" id="CP051180">
    <property type="protein sequence ID" value="QIZ76596.1"/>
    <property type="molecule type" value="Genomic_DNA"/>
</dbReference>
<evidence type="ECO:0000256" key="6">
    <source>
        <dbReference type="PIRSR" id="PIRSR019574-1"/>
    </source>
</evidence>
<comment type="subcellular location">
    <subcellularLocation>
        <location evidence="1 5">Periplasm</location>
    </subcellularLocation>
</comment>
<dbReference type="PIRSF" id="PIRSF019574">
    <property type="entry name" value="Periplasmic_polyamine_BP"/>
    <property type="match status" value="1"/>
</dbReference>
<feature type="binding site" evidence="6">
    <location>
        <position position="34"/>
    </location>
    <ligand>
        <name>spermidine</name>
        <dbReference type="ChEBI" id="CHEBI:57834"/>
    </ligand>
</feature>
<protein>
    <recommendedName>
        <fullName evidence="5">Putrescine-binding periplasmic protein</fullName>
    </recommendedName>
</protein>
<dbReference type="RefSeq" id="WP_168659858.1">
    <property type="nucleotide sequence ID" value="NZ_CP051180.1"/>
</dbReference>
<comment type="function">
    <text evidence="5">Required for the activity of the bacterial periplasmic transport system of putrescine.</text>
</comment>
<feature type="chain" id="PRO_5026348971" description="Putrescine-binding periplasmic protein" evidence="7">
    <location>
        <begin position="23"/>
        <end position="346"/>
    </location>
</feature>
<keyword evidence="4 5" id="KW-0574">Periplasm</keyword>
<evidence type="ECO:0000256" key="7">
    <source>
        <dbReference type="SAM" id="SignalP"/>
    </source>
</evidence>
<reference evidence="8 9" key="1">
    <citation type="submission" date="2020-04" db="EMBL/GenBank/DDBJ databases">
        <title>Ferrimonas sp. S7 isolated from sea water.</title>
        <authorList>
            <person name="Bae S.S."/>
            <person name="Baek K."/>
        </authorList>
    </citation>
    <scope>NUCLEOTIDE SEQUENCE [LARGE SCALE GENOMIC DNA]</scope>
    <source>
        <strain evidence="8 9">S7</strain>
    </source>
</reference>
<name>A0A6H1UEF7_9GAMM</name>
<keyword evidence="9" id="KW-1185">Reference proteome</keyword>
<keyword evidence="2 5" id="KW-0813">Transport</keyword>
<dbReference type="GO" id="GO:0019808">
    <property type="term" value="F:polyamine binding"/>
    <property type="evidence" value="ECO:0007669"/>
    <property type="project" value="InterPro"/>
</dbReference>
<feature type="signal peptide" evidence="7">
    <location>
        <begin position="1"/>
        <end position="22"/>
    </location>
</feature>
<dbReference type="KEGG" id="fes:HER31_06785"/>
<dbReference type="AlphaFoldDB" id="A0A6H1UEF7"/>
<dbReference type="SUPFAM" id="SSF53850">
    <property type="entry name" value="Periplasmic binding protein-like II"/>
    <property type="match status" value="1"/>
</dbReference>
<dbReference type="InterPro" id="IPR006059">
    <property type="entry name" value="SBP"/>
</dbReference>
<evidence type="ECO:0000256" key="3">
    <source>
        <dbReference type="ARBA" id="ARBA00022729"/>
    </source>
</evidence>
<feature type="binding site" evidence="6">
    <location>
        <position position="325"/>
    </location>
    <ligand>
        <name>spermidine</name>
        <dbReference type="ChEBI" id="CHEBI:57834"/>
    </ligand>
</feature>
<comment type="similarity">
    <text evidence="5">Belongs to the bacterial solute-binding protein PotD/PotF family.</text>
</comment>
<organism evidence="8 9">
    <name type="scientific">Ferrimonas lipolytica</name>
    <dbReference type="NCBI Taxonomy" id="2724191"/>
    <lineage>
        <taxon>Bacteria</taxon>
        <taxon>Pseudomonadati</taxon>
        <taxon>Pseudomonadota</taxon>
        <taxon>Gammaproteobacteria</taxon>
        <taxon>Alteromonadales</taxon>
        <taxon>Ferrimonadaceae</taxon>
        <taxon>Ferrimonas</taxon>
    </lineage>
</organism>
<dbReference type="Gene3D" id="3.40.190.10">
    <property type="entry name" value="Periplasmic binding protein-like II"/>
    <property type="match status" value="2"/>
</dbReference>
<accession>A0A6H1UEF7</accession>
<dbReference type="PRINTS" id="PR00909">
    <property type="entry name" value="SPERMDNBNDNG"/>
</dbReference>
<dbReference type="Pfam" id="PF13416">
    <property type="entry name" value="SBP_bac_8"/>
    <property type="match status" value="1"/>
</dbReference>
<feature type="binding site" evidence="6">
    <location>
        <position position="83"/>
    </location>
    <ligand>
        <name>spermidine</name>
        <dbReference type="ChEBI" id="CHEBI:57834"/>
    </ligand>
</feature>
<keyword evidence="3 7" id="KW-0732">Signal</keyword>
<dbReference type="PANTHER" id="PTHR30222:SF17">
    <property type="entry name" value="SPERMIDINE_PUTRESCINE-BINDING PERIPLASMIC PROTEIN"/>
    <property type="match status" value="1"/>
</dbReference>
<gene>
    <name evidence="8" type="ORF">HER31_06785</name>
</gene>
<evidence type="ECO:0000313" key="8">
    <source>
        <dbReference type="EMBL" id="QIZ76596.1"/>
    </source>
</evidence>
<proteinExistence type="inferred from homology"/>
<dbReference type="GO" id="GO:0042597">
    <property type="term" value="C:periplasmic space"/>
    <property type="evidence" value="ECO:0007669"/>
    <property type="project" value="UniProtKB-SubCell"/>
</dbReference>